<proteinExistence type="predicted"/>
<dbReference type="AlphaFoldDB" id="A0A554NE78"/>
<accession>A0A554NE78</accession>
<organism evidence="2 3">
    <name type="scientific">Haloglomus irregulare</name>
    <dbReference type="NCBI Taxonomy" id="2234134"/>
    <lineage>
        <taxon>Archaea</taxon>
        <taxon>Methanobacteriati</taxon>
        <taxon>Methanobacteriota</taxon>
        <taxon>Stenosarchaea group</taxon>
        <taxon>Halobacteria</taxon>
        <taxon>Halobacteriales</taxon>
        <taxon>Natronomonadaceae</taxon>
        <taxon>Haloglomus</taxon>
    </lineage>
</organism>
<protein>
    <submittedName>
        <fullName evidence="2">Uncharacterized protein</fullName>
    </submittedName>
</protein>
<keyword evidence="3" id="KW-1185">Reference proteome</keyword>
<feature type="compositionally biased region" description="Low complexity" evidence="1">
    <location>
        <begin position="106"/>
        <end position="123"/>
    </location>
</feature>
<evidence type="ECO:0000313" key="3">
    <source>
        <dbReference type="Proteomes" id="UP000319894"/>
    </source>
</evidence>
<evidence type="ECO:0000313" key="2">
    <source>
        <dbReference type="EMBL" id="TSD15704.1"/>
    </source>
</evidence>
<gene>
    <name evidence="2" type="ORF">DP107_00525</name>
</gene>
<evidence type="ECO:0000256" key="1">
    <source>
        <dbReference type="SAM" id="MobiDB-lite"/>
    </source>
</evidence>
<dbReference type="InParanoid" id="A0A554NE78"/>
<name>A0A554NE78_9EURY</name>
<feature type="region of interest" description="Disordered" evidence="1">
    <location>
        <begin position="101"/>
        <end position="123"/>
    </location>
</feature>
<comment type="caution">
    <text evidence="2">The sequence shown here is derived from an EMBL/GenBank/DDBJ whole genome shotgun (WGS) entry which is preliminary data.</text>
</comment>
<dbReference type="Proteomes" id="UP000319894">
    <property type="component" value="Unassembled WGS sequence"/>
</dbReference>
<reference evidence="2 3" key="1">
    <citation type="submission" date="2018-06" db="EMBL/GenBank/DDBJ databases">
        <title>Natronomonas sp. F16-60 a new haloarchaeon isolated from a solar saltern of Isla Cristina, Huelva, Spain.</title>
        <authorList>
            <person name="Duran-Viseras A."/>
            <person name="Sanchez-Porro C."/>
            <person name="Ventosa A."/>
        </authorList>
    </citation>
    <scope>NUCLEOTIDE SEQUENCE [LARGE SCALE GENOMIC DNA]</scope>
    <source>
        <strain evidence="2 3">F16-60</strain>
    </source>
</reference>
<sequence>MFVWWGRTVGGFTSPGVAGDVWSSSPPAGPPDTSAVAGRLGYAVLIVGSPSLGLWIESVRFGRASGPRLLADALQVLFVVAGTVPVHGGTVALLYEWSSTPTPAGAPDTPLAAPARARAPTDR</sequence>
<dbReference type="EMBL" id="QMDX01000001">
    <property type="protein sequence ID" value="TSD15704.1"/>
    <property type="molecule type" value="Genomic_DNA"/>
</dbReference>